<dbReference type="EMBL" id="LUGG01000014">
    <property type="protein sequence ID" value="OBZ70416.1"/>
    <property type="molecule type" value="Genomic_DNA"/>
</dbReference>
<protein>
    <submittedName>
        <fullName evidence="2">Uncharacterized protein</fullName>
    </submittedName>
</protein>
<proteinExistence type="predicted"/>
<sequence length="188" mass="20116">MTHSIPLSPAALSTKKRKLAEEGDYAGQSKLPRSTKPAVKHGLRIVTASTALERPKSPSVDSFLSDSDADSLFDECLPEPQTDTDDGSACRTVGPLVNDGETLVPARLTTPSVPGLFFDPTSLLPEDFAEDLMWTCIRAFFKDGAVNQVMLFERAAEGPSSEPRTPPPSVPPRPTLHALRASPAVPPP</sequence>
<evidence type="ECO:0000313" key="3">
    <source>
        <dbReference type="Proteomes" id="UP000092993"/>
    </source>
</evidence>
<feature type="compositionally biased region" description="Pro residues" evidence="1">
    <location>
        <begin position="164"/>
        <end position="174"/>
    </location>
</feature>
<dbReference type="OrthoDB" id="412814at2759"/>
<reference evidence="2 3" key="1">
    <citation type="submission" date="2016-03" db="EMBL/GenBank/DDBJ databases">
        <title>Whole genome sequencing of Grifola frondosa 9006-11.</title>
        <authorList>
            <person name="Min B."/>
            <person name="Park H."/>
            <person name="Kim J.-G."/>
            <person name="Cho H."/>
            <person name="Oh Y.-L."/>
            <person name="Kong W.-S."/>
            <person name="Choi I.-G."/>
        </authorList>
    </citation>
    <scope>NUCLEOTIDE SEQUENCE [LARGE SCALE GENOMIC DNA]</scope>
    <source>
        <strain evidence="2 3">9006-11</strain>
    </source>
</reference>
<organism evidence="2 3">
    <name type="scientific">Grifola frondosa</name>
    <name type="common">Maitake</name>
    <name type="synonym">Polyporus frondosus</name>
    <dbReference type="NCBI Taxonomy" id="5627"/>
    <lineage>
        <taxon>Eukaryota</taxon>
        <taxon>Fungi</taxon>
        <taxon>Dikarya</taxon>
        <taxon>Basidiomycota</taxon>
        <taxon>Agaricomycotina</taxon>
        <taxon>Agaricomycetes</taxon>
        <taxon>Polyporales</taxon>
        <taxon>Grifolaceae</taxon>
        <taxon>Grifola</taxon>
    </lineage>
</organism>
<dbReference type="Proteomes" id="UP000092993">
    <property type="component" value="Unassembled WGS sequence"/>
</dbReference>
<dbReference type="AlphaFoldDB" id="A0A1C7M1Y2"/>
<feature type="region of interest" description="Disordered" evidence="1">
    <location>
        <begin position="1"/>
        <end position="40"/>
    </location>
</feature>
<accession>A0A1C7M1Y2</accession>
<evidence type="ECO:0000313" key="2">
    <source>
        <dbReference type="EMBL" id="OBZ70416.1"/>
    </source>
</evidence>
<keyword evidence="3" id="KW-1185">Reference proteome</keyword>
<gene>
    <name evidence="2" type="ORF">A0H81_09572</name>
</gene>
<comment type="caution">
    <text evidence="2">The sequence shown here is derived from an EMBL/GenBank/DDBJ whole genome shotgun (WGS) entry which is preliminary data.</text>
</comment>
<evidence type="ECO:0000256" key="1">
    <source>
        <dbReference type="SAM" id="MobiDB-lite"/>
    </source>
</evidence>
<name>A0A1C7M1Y2_GRIFR</name>
<feature type="region of interest" description="Disordered" evidence="1">
    <location>
        <begin position="156"/>
        <end position="188"/>
    </location>
</feature>